<keyword evidence="3" id="KW-1185">Reference proteome</keyword>
<dbReference type="EMBL" id="JAWDGP010002352">
    <property type="protein sequence ID" value="KAK3783856.1"/>
    <property type="molecule type" value="Genomic_DNA"/>
</dbReference>
<proteinExistence type="predicted"/>
<evidence type="ECO:0000313" key="2">
    <source>
        <dbReference type="EMBL" id="KAK3783856.1"/>
    </source>
</evidence>
<reference evidence="2" key="1">
    <citation type="journal article" date="2023" name="G3 (Bethesda)">
        <title>A reference genome for the long-term kleptoplast-retaining sea slug Elysia crispata morphotype clarki.</title>
        <authorList>
            <person name="Eastman K.E."/>
            <person name="Pendleton A.L."/>
            <person name="Shaikh M.A."/>
            <person name="Suttiyut T."/>
            <person name="Ogas R."/>
            <person name="Tomko P."/>
            <person name="Gavelis G."/>
            <person name="Widhalm J.R."/>
            <person name="Wisecaver J.H."/>
        </authorList>
    </citation>
    <scope>NUCLEOTIDE SEQUENCE</scope>
    <source>
        <strain evidence="2">ECLA1</strain>
    </source>
</reference>
<comment type="caution">
    <text evidence="2">The sequence shown here is derived from an EMBL/GenBank/DDBJ whole genome shotgun (WGS) entry which is preliminary data.</text>
</comment>
<dbReference type="Proteomes" id="UP001283361">
    <property type="component" value="Unassembled WGS sequence"/>
</dbReference>
<sequence length="106" mass="11802">MHAKTVSQPPVCPQASLKSSVIFCSPHRVHVISASLSDILVSDIINASSINSAAEKLETKRNKRLKKTSSTPKDQKKLDILLKQTKSKQNLIVLKKRPILQHEQHS</sequence>
<evidence type="ECO:0000256" key="1">
    <source>
        <dbReference type="SAM" id="MobiDB-lite"/>
    </source>
</evidence>
<name>A0AAE1DUT3_9GAST</name>
<protein>
    <submittedName>
        <fullName evidence="2">Uncharacterized protein</fullName>
    </submittedName>
</protein>
<accession>A0AAE1DUT3</accession>
<feature type="region of interest" description="Disordered" evidence="1">
    <location>
        <begin position="59"/>
        <end position="80"/>
    </location>
</feature>
<gene>
    <name evidence="2" type="ORF">RRG08_031697</name>
</gene>
<evidence type="ECO:0000313" key="3">
    <source>
        <dbReference type="Proteomes" id="UP001283361"/>
    </source>
</evidence>
<dbReference type="AlphaFoldDB" id="A0AAE1DUT3"/>
<organism evidence="2 3">
    <name type="scientific">Elysia crispata</name>
    <name type="common">lettuce slug</name>
    <dbReference type="NCBI Taxonomy" id="231223"/>
    <lineage>
        <taxon>Eukaryota</taxon>
        <taxon>Metazoa</taxon>
        <taxon>Spiralia</taxon>
        <taxon>Lophotrochozoa</taxon>
        <taxon>Mollusca</taxon>
        <taxon>Gastropoda</taxon>
        <taxon>Heterobranchia</taxon>
        <taxon>Euthyneura</taxon>
        <taxon>Panpulmonata</taxon>
        <taxon>Sacoglossa</taxon>
        <taxon>Placobranchoidea</taxon>
        <taxon>Plakobranchidae</taxon>
        <taxon>Elysia</taxon>
    </lineage>
</organism>